<proteinExistence type="predicted"/>
<accession>A0A4Z1NX45</accession>
<evidence type="ECO:0000313" key="3">
    <source>
        <dbReference type="Proteomes" id="UP000298493"/>
    </source>
</evidence>
<protein>
    <submittedName>
        <fullName evidence="2">Uncharacterized protein</fullName>
    </submittedName>
</protein>
<keyword evidence="3" id="KW-1185">Reference proteome</keyword>
<name>A0A4Z1NX45_9PEZI</name>
<organism evidence="2 3">
    <name type="scientific">Venturia nashicola</name>
    <dbReference type="NCBI Taxonomy" id="86259"/>
    <lineage>
        <taxon>Eukaryota</taxon>
        <taxon>Fungi</taxon>
        <taxon>Dikarya</taxon>
        <taxon>Ascomycota</taxon>
        <taxon>Pezizomycotina</taxon>
        <taxon>Dothideomycetes</taxon>
        <taxon>Pleosporomycetidae</taxon>
        <taxon>Venturiales</taxon>
        <taxon>Venturiaceae</taxon>
        <taxon>Venturia</taxon>
    </lineage>
</organism>
<feature type="region of interest" description="Disordered" evidence="1">
    <location>
        <begin position="32"/>
        <end position="51"/>
    </location>
</feature>
<evidence type="ECO:0000256" key="1">
    <source>
        <dbReference type="SAM" id="MobiDB-lite"/>
    </source>
</evidence>
<sequence>MSVLESKAMEDARARALQVAAEAAEIAAEEDAQSLRRETQSKTQQALKREKKCRQKQVSNYVRIYPFKVPGDRIWRFWD</sequence>
<evidence type="ECO:0000313" key="2">
    <source>
        <dbReference type="EMBL" id="TID20713.1"/>
    </source>
</evidence>
<dbReference type="AlphaFoldDB" id="A0A4Z1NX45"/>
<gene>
    <name evidence="2" type="ORF">E6O75_ATG05477</name>
</gene>
<comment type="caution">
    <text evidence="2">The sequence shown here is derived from an EMBL/GenBank/DDBJ whole genome shotgun (WGS) entry which is preliminary data.</text>
</comment>
<dbReference type="EMBL" id="SNSC02000010">
    <property type="protein sequence ID" value="TID20713.1"/>
    <property type="molecule type" value="Genomic_DNA"/>
</dbReference>
<reference evidence="2 3" key="1">
    <citation type="submission" date="2019-04" db="EMBL/GenBank/DDBJ databases">
        <title>High contiguity whole genome sequence and gene annotation resource for two Venturia nashicola isolates.</title>
        <authorList>
            <person name="Prokchorchik M."/>
            <person name="Won K."/>
            <person name="Lee Y."/>
            <person name="Choi E.D."/>
            <person name="Segonzac C."/>
            <person name="Sohn K.H."/>
        </authorList>
    </citation>
    <scope>NUCLEOTIDE SEQUENCE [LARGE SCALE GENOMIC DNA]</scope>
    <source>
        <strain evidence="2 3">PRI2</strain>
    </source>
</reference>
<dbReference type="Proteomes" id="UP000298493">
    <property type="component" value="Unassembled WGS sequence"/>
</dbReference>